<protein>
    <recommendedName>
        <fullName evidence="3">Endonuclease/exonuclease/phosphatase domain-containing protein</fullName>
    </recommendedName>
</protein>
<dbReference type="SUPFAM" id="SSF56219">
    <property type="entry name" value="DNase I-like"/>
    <property type="match status" value="1"/>
</dbReference>
<dbReference type="EMBL" id="CAJNJA010011702">
    <property type="protein sequence ID" value="CAE7277564.1"/>
    <property type="molecule type" value="Genomic_DNA"/>
</dbReference>
<feature type="non-terminal residue" evidence="1">
    <location>
        <position position="1"/>
    </location>
</feature>
<dbReference type="Gene3D" id="3.60.10.10">
    <property type="entry name" value="Endonuclease/exonuclease/phosphatase"/>
    <property type="match status" value="1"/>
</dbReference>
<evidence type="ECO:0000313" key="2">
    <source>
        <dbReference type="Proteomes" id="UP000601435"/>
    </source>
</evidence>
<dbReference type="Proteomes" id="UP000601435">
    <property type="component" value="Unassembled WGS sequence"/>
</dbReference>
<evidence type="ECO:0008006" key="3">
    <source>
        <dbReference type="Google" id="ProtNLM"/>
    </source>
</evidence>
<comment type="caution">
    <text evidence="1">The sequence shown here is derived from an EMBL/GenBank/DDBJ whole genome shotgun (WGS) entry which is preliminary data.</text>
</comment>
<gene>
    <name evidence="1" type="ORF">SNEC2469_LOCUS6746</name>
</gene>
<dbReference type="InterPro" id="IPR036691">
    <property type="entry name" value="Endo/exonu/phosph_ase_sf"/>
</dbReference>
<name>A0A812N6E0_9DINO</name>
<accession>A0A812N6E0</accession>
<evidence type="ECO:0000313" key="1">
    <source>
        <dbReference type="EMBL" id="CAE7277564.1"/>
    </source>
</evidence>
<keyword evidence="2" id="KW-1185">Reference proteome</keyword>
<organism evidence="1 2">
    <name type="scientific">Symbiodinium necroappetens</name>
    <dbReference type="NCBI Taxonomy" id="1628268"/>
    <lineage>
        <taxon>Eukaryota</taxon>
        <taxon>Sar</taxon>
        <taxon>Alveolata</taxon>
        <taxon>Dinophyceae</taxon>
        <taxon>Suessiales</taxon>
        <taxon>Symbiodiniaceae</taxon>
        <taxon>Symbiodinium</taxon>
    </lineage>
</organism>
<proteinExistence type="predicted"/>
<sequence length="380" mass="40966">AHEPDVILIQENANVSRNEFGHEALPQMLRSLQEQDYSILQEGEFVTVVWDRSREAFPIALPRLSRMKGKVHAVRVPALNAVILNVHLTFDGYGTKESKQTRKDLEAIVAICKEQYRGTSIILAGDTNRVPQEDRLDGAAEVIEQLIDGLGILYMPPGPTNVRYNCDKDTTEYTYADFVADLTVRQIAMQEVVKVQDAASLVHSYVLVTCYPVIPLCQLTLAAAPCPPMSAPAGPHFPVDPVLKVGIPAITSALPNTGTGLPTCLSCSDVGSWALGIWCPAGPDTSAQGSAPNLGVRARLWRSDVAIVQLLSPRLLTLAVAAPMSPVPEDYSVVAVDSTPDGEAEGPRLLDAPKPEVQAGSFRDFCGDHGVDLVISGLRK</sequence>
<reference evidence="1" key="1">
    <citation type="submission" date="2021-02" db="EMBL/GenBank/DDBJ databases">
        <authorList>
            <person name="Dougan E. K."/>
            <person name="Rhodes N."/>
            <person name="Thang M."/>
            <person name="Chan C."/>
        </authorList>
    </citation>
    <scope>NUCLEOTIDE SEQUENCE</scope>
</reference>
<dbReference type="AlphaFoldDB" id="A0A812N6E0"/>
<dbReference type="OrthoDB" id="436306at2759"/>
<feature type="non-terminal residue" evidence="1">
    <location>
        <position position="380"/>
    </location>
</feature>